<name>A0A747SQ33_SALER</name>
<dbReference type="EMBL" id="DAAVHS010000002">
    <property type="protein sequence ID" value="HAF4697594.1"/>
    <property type="molecule type" value="Genomic_DNA"/>
</dbReference>
<evidence type="ECO:0000313" key="2">
    <source>
        <dbReference type="EMBL" id="HAF4697594.1"/>
    </source>
</evidence>
<feature type="transmembrane region" description="Helical" evidence="1">
    <location>
        <begin position="21"/>
        <end position="45"/>
    </location>
</feature>
<protein>
    <submittedName>
        <fullName evidence="2">Uncharacterized protein</fullName>
    </submittedName>
</protein>
<accession>A0A747SQ33</accession>
<keyword evidence="1" id="KW-0472">Membrane</keyword>
<keyword evidence="1" id="KW-1133">Transmembrane helix</keyword>
<proteinExistence type="predicted"/>
<gene>
    <name evidence="2" type="ORF">G8O00_000950</name>
</gene>
<reference evidence="2" key="1">
    <citation type="journal article" date="2018" name="Genome Biol.">
        <title>SKESA: strategic k-mer extension for scrupulous assemblies.</title>
        <authorList>
            <person name="Souvorov A."/>
            <person name="Agarwala R."/>
            <person name="Lipman D.J."/>
        </authorList>
    </citation>
    <scope>NUCLEOTIDE SEQUENCE</scope>
    <source>
        <strain evidence="2">MA.CK_98/00011163</strain>
    </source>
</reference>
<comment type="caution">
    <text evidence="2">The sequence shown here is derived from an EMBL/GenBank/DDBJ whole genome shotgun (WGS) entry which is preliminary data.</text>
</comment>
<sequence length="69" mass="8158">MKKERSLFGGWRNVRRLRNTCRVFLVAVLIVGTWLLLLCVCLGMMHCLHLMPVTVDDMRCFVTDIFSWR</sequence>
<dbReference type="AlphaFoldDB" id="A0A747SQ33"/>
<organism evidence="2">
    <name type="scientific">Salmonella enterica</name>
    <name type="common">Salmonella choleraesuis</name>
    <dbReference type="NCBI Taxonomy" id="28901"/>
    <lineage>
        <taxon>Bacteria</taxon>
        <taxon>Pseudomonadati</taxon>
        <taxon>Pseudomonadota</taxon>
        <taxon>Gammaproteobacteria</taxon>
        <taxon>Enterobacterales</taxon>
        <taxon>Enterobacteriaceae</taxon>
        <taxon>Salmonella</taxon>
    </lineage>
</organism>
<evidence type="ECO:0000256" key="1">
    <source>
        <dbReference type="SAM" id="Phobius"/>
    </source>
</evidence>
<reference evidence="2" key="2">
    <citation type="submission" date="2020-02" db="EMBL/GenBank/DDBJ databases">
        <authorList>
            <consortium name="NCBI Pathogen Detection Project"/>
        </authorList>
    </citation>
    <scope>NUCLEOTIDE SEQUENCE</scope>
    <source>
        <strain evidence="2">MA.CK_98/00011163</strain>
    </source>
</reference>
<keyword evidence="1" id="KW-0812">Transmembrane</keyword>